<dbReference type="EMBL" id="LN899822">
    <property type="protein sequence ID" value="CUV62478.1"/>
    <property type="molecule type" value="Genomic_DNA"/>
</dbReference>
<dbReference type="EMBL" id="LN899823">
    <property type="protein sequence ID" value="CUV21940.1"/>
    <property type="molecule type" value="Genomic_DNA"/>
</dbReference>
<dbReference type="InterPro" id="IPR033469">
    <property type="entry name" value="CYTH-like_dom_sf"/>
</dbReference>
<dbReference type="PANTHER" id="PTHR39569">
    <property type="entry name" value="INORGANIC TRIPHOSPHATASE"/>
    <property type="match status" value="1"/>
</dbReference>
<dbReference type="AlphaFoldDB" id="A0A0K1ZHM5"/>
<feature type="domain" description="CYTH" evidence="1">
    <location>
        <begin position="2"/>
        <end position="218"/>
    </location>
</feature>
<dbReference type="PATRIC" id="fig|305.92.peg.724"/>
<evidence type="ECO:0000313" key="12">
    <source>
        <dbReference type="Proteomes" id="UP000262427"/>
    </source>
</evidence>
<dbReference type="PROSITE" id="PS51707">
    <property type="entry name" value="CYTH"/>
    <property type="match status" value="1"/>
</dbReference>
<reference evidence="12" key="3">
    <citation type="submission" date="2018-01" db="EMBL/GenBank/DDBJ databases">
        <title>Raltonia solanacearum P824 infects blueberry.</title>
        <authorList>
            <person name="Bocsanczy A.M."/>
            <person name="Norman D.J."/>
        </authorList>
    </citation>
    <scope>NUCLEOTIDE SEQUENCE [LARGE SCALE GENOMIC DNA]</scope>
    <source>
        <strain evidence="12">P824</strain>
    </source>
</reference>
<dbReference type="Proteomes" id="UP000262427">
    <property type="component" value="Chromosome CM"/>
</dbReference>
<dbReference type="EMBL" id="CP085043">
    <property type="protein sequence ID" value="UZF15552.1"/>
    <property type="molecule type" value="Genomic_DNA"/>
</dbReference>
<reference evidence="11" key="4">
    <citation type="submission" date="2021-10" db="EMBL/GenBank/DDBJ databases">
        <title>Complete genome sequences of five Ralstonia solancearum strains isolated from sunflower.</title>
        <authorList>
            <person name="She X."/>
            <person name="He Z."/>
        </authorList>
    </citation>
    <scope>NUCLEOTIDE SEQUENCE</scope>
    <source>
        <strain evidence="11">RS638</strain>
    </source>
</reference>
<dbReference type="EMBL" id="CP025741">
    <property type="protein sequence ID" value="AYA45493.1"/>
    <property type="molecule type" value="Genomic_DNA"/>
</dbReference>
<dbReference type="EMBL" id="LN899825">
    <property type="protein sequence ID" value="CUV32742.1"/>
    <property type="molecule type" value="Genomic_DNA"/>
</dbReference>
<evidence type="ECO:0000313" key="3">
    <source>
        <dbReference type="EMBL" id="CUV20697.1"/>
    </source>
</evidence>
<evidence type="ECO:0000313" key="2">
    <source>
        <dbReference type="EMBL" id="AYA45493.1"/>
    </source>
</evidence>
<organism evidence="5">
    <name type="scientific">Ralstonia solanacearum</name>
    <name type="common">Pseudomonas solanacearum</name>
    <dbReference type="NCBI Taxonomy" id="305"/>
    <lineage>
        <taxon>Bacteria</taxon>
        <taxon>Pseudomonadati</taxon>
        <taxon>Pseudomonadota</taxon>
        <taxon>Betaproteobacteria</taxon>
        <taxon>Burkholderiales</taxon>
        <taxon>Burkholderiaceae</taxon>
        <taxon>Ralstonia</taxon>
        <taxon>Ralstonia solanacearum species complex</taxon>
    </lineage>
</organism>
<dbReference type="EMBL" id="LN899824">
    <property type="protein sequence ID" value="CUV28360.1"/>
    <property type="molecule type" value="Genomic_DNA"/>
</dbReference>
<dbReference type="SMART" id="SM01118">
    <property type="entry name" value="CYTH"/>
    <property type="match status" value="1"/>
</dbReference>
<proteinExistence type="predicted"/>
<dbReference type="EMBL" id="LN899821">
    <property type="protein sequence ID" value="CUV20697.1"/>
    <property type="molecule type" value="Genomic_DNA"/>
</dbReference>
<sequence>MAREIELKLAVPAGAHDALAGWLDAHAQPAGSVALANVYYDTPEQALARNRAALRVRRHGNQWLQTLKTAGDGGQGGHAGLSARHEWEVPLDGDALSVEAFAAQDAAEAADFVRPHADRLVPLFRTDFTRRLWHTAADGGEIEIALDAGAILVPGTDAHEAIDELEVEWKPAAGNTLDESAIAERLHAWTQTLRTAVPGLAPLDASKALRGYRLHATATGALA</sequence>
<name>A0A0K1ZHM5_RALSL</name>
<evidence type="ECO:0000313" key="4">
    <source>
        <dbReference type="EMBL" id="CUV21940.1"/>
    </source>
</evidence>
<dbReference type="EMBL" id="LN899827">
    <property type="protein sequence ID" value="CUV44876.1"/>
    <property type="molecule type" value="Genomic_DNA"/>
</dbReference>
<evidence type="ECO:0000313" key="9">
    <source>
        <dbReference type="EMBL" id="CUV55099.1"/>
    </source>
</evidence>
<evidence type="ECO:0000313" key="5">
    <source>
        <dbReference type="EMBL" id="CUV28360.1"/>
    </source>
</evidence>
<dbReference type="Gene3D" id="2.40.320.10">
    <property type="entry name" value="Hypothetical Protein Pfu-838710-001"/>
    <property type="match status" value="1"/>
</dbReference>
<dbReference type="Pfam" id="PF01928">
    <property type="entry name" value="CYTH"/>
    <property type="match status" value="1"/>
</dbReference>
<dbReference type="InterPro" id="IPR023577">
    <property type="entry name" value="CYTH_domain"/>
</dbReference>
<evidence type="ECO:0000313" key="8">
    <source>
        <dbReference type="EMBL" id="CUV44876.1"/>
    </source>
</evidence>
<dbReference type="GO" id="GO:0046872">
    <property type="term" value="F:metal ion binding"/>
    <property type="evidence" value="ECO:0007669"/>
    <property type="project" value="TreeGrafter"/>
</dbReference>
<dbReference type="SUPFAM" id="SSF55154">
    <property type="entry name" value="CYTH-like phosphatases"/>
    <property type="match status" value="1"/>
</dbReference>
<dbReference type="EMBL" id="LN899820">
    <property type="protein sequence ID" value="CUV55099.1"/>
    <property type="molecule type" value="Genomic_DNA"/>
</dbReference>
<evidence type="ECO:0000313" key="11">
    <source>
        <dbReference type="EMBL" id="UZF15552.1"/>
    </source>
</evidence>
<dbReference type="PANTHER" id="PTHR39569:SF1">
    <property type="entry name" value="INORGANIC TRIPHOSPHATASE"/>
    <property type="match status" value="1"/>
</dbReference>
<evidence type="ECO:0000259" key="1">
    <source>
        <dbReference type="PROSITE" id="PS51707"/>
    </source>
</evidence>
<accession>A0A0K1ZHM5</accession>
<reference evidence="2" key="2">
    <citation type="submission" date="2018-01" db="EMBL/GenBank/DDBJ databases">
        <title>Ralstonia pseudosolanacearum P824 infects blueberry.</title>
        <authorList>
            <person name="Bocsanczy A.M."/>
            <person name="Norman D.J."/>
        </authorList>
    </citation>
    <scope>NUCLEOTIDE SEQUENCE</scope>
    <source>
        <strain evidence="2">P824</strain>
    </source>
</reference>
<protein>
    <submittedName>
        <fullName evidence="2">CYTH domain-containing protein</fullName>
    </submittedName>
</protein>
<dbReference type="EMBL" id="LN899826">
    <property type="protein sequence ID" value="CUV40135.1"/>
    <property type="molecule type" value="Genomic_DNA"/>
</dbReference>
<reference evidence="5" key="1">
    <citation type="submission" date="2015-10" db="EMBL/GenBank/DDBJ databases">
        <authorList>
            <person name="Gilbert D.G."/>
        </authorList>
    </citation>
    <scope>NUCLEOTIDE SEQUENCE</scope>
    <source>
        <strain evidence="5">Phyl III-seqv23</strain>
    </source>
</reference>
<gene>
    <name evidence="11" type="ORF">LH706_03605</name>
    <name evidence="3" type="ORF">PSS4_v1_1630040</name>
    <name evidence="10" type="ORF">RD1301_v1_2350003</name>
    <name evidence="2" type="ORF">RSP824_02800</name>
    <name evidence="4" type="ORF">RUN1744_v1_110015</name>
    <name evidence="5" type="ORF">RUN1985_v1_200055</name>
    <name evidence="9" type="ORF">RUN215_v1_430015</name>
    <name evidence="6" type="ORF">TD1301_v1_180040</name>
    <name evidence="7" type="ORF">TF3108_v1_410094</name>
    <name evidence="8" type="ORF">TO10_v1_200015</name>
</gene>
<dbReference type="CDD" id="cd07756">
    <property type="entry name" value="CYTH-like_Pase_CHAD"/>
    <property type="match status" value="1"/>
</dbReference>
<evidence type="ECO:0000313" key="10">
    <source>
        <dbReference type="EMBL" id="CUV62478.1"/>
    </source>
</evidence>
<dbReference type="InterPro" id="IPR039013">
    <property type="entry name" value="YgiF"/>
</dbReference>
<evidence type="ECO:0000313" key="6">
    <source>
        <dbReference type="EMBL" id="CUV32742.1"/>
    </source>
</evidence>
<evidence type="ECO:0000313" key="7">
    <source>
        <dbReference type="EMBL" id="CUV40135.1"/>
    </source>
</evidence>
<dbReference type="GO" id="GO:0050355">
    <property type="term" value="F:inorganic triphosphate phosphatase activity"/>
    <property type="evidence" value="ECO:0007669"/>
    <property type="project" value="InterPro"/>
</dbReference>